<dbReference type="NCBIfam" id="NF010886">
    <property type="entry name" value="PRK14293.1"/>
    <property type="match status" value="1"/>
</dbReference>
<dbReference type="PANTHER" id="PTHR43096:SF10">
    <property type="entry name" value="CHAPERONE PROTEIN DNAJ A6, CHLOROPLASTIC"/>
    <property type="match status" value="1"/>
</dbReference>
<dbReference type="GO" id="GO:0042026">
    <property type="term" value="P:protein refolding"/>
    <property type="evidence" value="ECO:0007669"/>
    <property type="project" value="TreeGrafter"/>
</dbReference>
<evidence type="ECO:0000256" key="12">
    <source>
        <dbReference type="SAM" id="MobiDB-lite"/>
    </source>
</evidence>
<dbReference type="GO" id="GO:0009408">
    <property type="term" value="P:response to heat"/>
    <property type="evidence" value="ECO:0007669"/>
    <property type="project" value="InterPro"/>
</dbReference>
<dbReference type="Gene3D" id="1.10.287.110">
    <property type="entry name" value="DnaJ domain"/>
    <property type="match status" value="1"/>
</dbReference>
<dbReference type="GO" id="GO:0006260">
    <property type="term" value="P:DNA replication"/>
    <property type="evidence" value="ECO:0007669"/>
    <property type="project" value="UniProtKB-KW"/>
</dbReference>
<dbReference type="PRINTS" id="PR00625">
    <property type="entry name" value="JDOMAIN"/>
</dbReference>
<keyword evidence="3 10" id="KW-0677">Repeat</keyword>
<feature type="binding site" evidence="10">
    <location>
        <position position="195"/>
    </location>
    <ligand>
        <name>Zn(2+)</name>
        <dbReference type="ChEBI" id="CHEBI:29105"/>
        <label>2</label>
    </ligand>
</feature>
<feature type="binding site" evidence="10">
    <location>
        <position position="155"/>
    </location>
    <ligand>
        <name>Zn(2+)</name>
        <dbReference type="ChEBI" id="CHEBI:29105"/>
        <label>1</label>
    </ligand>
</feature>
<dbReference type="Proteomes" id="UP000218238">
    <property type="component" value="Unassembled WGS sequence"/>
</dbReference>
<feature type="repeat" description="CXXCXGXG motif" evidence="10">
    <location>
        <begin position="152"/>
        <end position="159"/>
    </location>
</feature>
<feature type="repeat" description="CXXCXGXG motif" evidence="10">
    <location>
        <begin position="195"/>
        <end position="202"/>
    </location>
</feature>
<dbReference type="Pfam" id="PF00226">
    <property type="entry name" value="DnaJ"/>
    <property type="match status" value="1"/>
</dbReference>
<dbReference type="Gene3D" id="2.60.260.20">
    <property type="entry name" value="Urease metallochaperone UreE, N-terminal domain"/>
    <property type="match status" value="2"/>
</dbReference>
<dbReference type="InterPro" id="IPR001305">
    <property type="entry name" value="HSP_DnaJ_Cys-rich_dom"/>
</dbReference>
<dbReference type="InterPro" id="IPR036410">
    <property type="entry name" value="HSP_DnaJ_Cys-rich_dom_sf"/>
</dbReference>
<feature type="binding site" evidence="10">
    <location>
        <position position="209"/>
    </location>
    <ligand>
        <name>Zn(2+)</name>
        <dbReference type="ChEBI" id="CHEBI:29105"/>
        <label>1</label>
    </ligand>
</feature>
<keyword evidence="6 10" id="KW-0346">Stress response</keyword>
<dbReference type="CDD" id="cd10747">
    <property type="entry name" value="DnaJ_C"/>
    <property type="match status" value="1"/>
</dbReference>
<dbReference type="InterPro" id="IPR012724">
    <property type="entry name" value="DnaJ"/>
</dbReference>
<dbReference type="InterPro" id="IPR001623">
    <property type="entry name" value="DnaJ_domain"/>
</dbReference>
<evidence type="ECO:0000313" key="15">
    <source>
        <dbReference type="EMBL" id="PAX55186.1"/>
    </source>
</evidence>
<dbReference type="SMART" id="SM00271">
    <property type="entry name" value="DnaJ"/>
    <property type="match status" value="1"/>
</dbReference>
<dbReference type="NCBIfam" id="NF008035">
    <property type="entry name" value="PRK10767.1"/>
    <property type="match status" value="1"/>
</dbReference>
<proteinExistence type="inferred from homology"/>
<keyword evidence="10" id="KW-0963">Cytoplasm</keyword>
<dbReference type="Pfam" id="PF00684">
    <property type="entry name" value="DnaJ_CXXCXGXG"/>
    <property type="match status" value="1"/>
</dbReference>
<comment type="subcellular location">
    <subcellularLocation>
        <location evidence="10">Cytoplasm</location>
    </subcellularLocation>
</comment>
<organism evidence="15 16">
    <name type="scientific">Brunnivagina elsteri CCALA 953</name>
    <dbReference type="NCBI Taxonomy" id="987040"/>
    <lineage>
        <taxon>Bacteria</taxon>
        <taxon>Bacillati</taxon>
        <taxon>Cyanobacteriota</taxon>
        <taxon>Cyanophyceae</taxon>
        <taxon>Nostocales</taxon>
        <taxon>Calotrichaceae</taxon>
        <taxon>Brunnivagina</taxon>
    </lineage>
</organism>
<evidence type="ECO:0000256" key="7">
    <source>
        <dbReference type="ARBA" id="ARBA00023186"/>
    </source>
</evidence>
<dbReference type="EMBL" id="NTFS01000102">
    <property type="protein sequence ID" value="PAX55186.1"/>
    <property type="molecule type" value="Genomic_DNA"/>
</dbReference>
<feature type="zinc finger region" description="CR-type" evidence="11">
    <location>
        <begin position="139"/>
        <end position="221"/>
    </location>
</feature>
<keyword evidence="4 10" id="KW-0863">Zinc-finger</keyword>
<dbReference type="RefSeq" id="WP_095721819.1">
    <property type="nucleotide sequence ID" value="NZ_NTFS01000102.1"/>
</dbReference>
<comment type="cofactor">
    <cofactor evidence="10">
        <name>Zn(2+)</name>
        <dbReference type="ChEBI" id="CHEBI:29105"/>
    </cofactor>
    <text evidence="10">Binds 2 Zn(2+) ions per monomer.</text>
</comment>
<dbReference type="InterPro" id="IPR002939">
    <property type="entry name" value="DnaJ_C"/>
</dbReference>
<dbReference type="GO" id="GO:0005737">
    <property type="term" value="C:cytoplasm"/>
    <property type="evidence" value="ECO:0007669"/>
    <property type="project" value="UniProtKB-SubCell"/>
</dbReference>
<comment type="domain">
    <text evidence="10">The J domain is necessary and sufficient to stimulate DnaK ATPase activity. Zinc center 1 plays an important role in the autonomous, DnaK-independent chaperone activity of DnaJ. Zinc center 2 is essential for interaction with DnaK and for DnaJ activity.</text>
</comment>
<feature type="binding site" evidence="10">
    <location>
        <position position="169"/>
    </location>
    <ligand>
        <name>Zn(2+)</name>
        <dbReference type="ChEBI" id="CHEBI:29105"/>
        <label>2</label>
    </ligand>
</feature>
<feature type="domain" description="J" evidence="13">
    <location>
        <begin position="4"/>
        <end position="68"/>
    </location>
</feature>
<dbReference type="FunFam" id="2.60.260.20:FF:000005">
    <property type="entry name" value="Chaperone protein dnaJ 1, mitochondrial"/>
    <property type="match status" value="1"/>
</dbReference>
<feature type="binding site" evidence="10">
    <location>
        <position position="152"/>
    </location>
    <ligand>
        <name>Zn(2+)</name>
        <dbReference type="ChEBI" id="CHEBI:29105"/>
        <label>1</label>
    </ligand>
</feature>
<protein>
    <recommendedName>
        <fullName evidence="9 10">Chaperone protein DnaJ</fullName>
    </recommendedName>
</protein>
<dbReference type="HAMAP" id="MF_01152">
    <property type="entry name" value="DnaJ"/>
    <property type="match status" value="1"/>
</dbReference>
<dbReference type="PANTHER" id="PTHR43096">
    <property type="entry name" value="DNAJ HOMOLOG 1, MITOCHONDRIAL-RELATED"/>
    <property type="match status" value="1"/>
</dbReference>
<evidence type="ECO:0000256" key="3">
    <source>
        <dbReference type="ARBA" id="ARBA00022737"/>
    </source>
</evidence>
<keyword evidence="2 10" id="KW-0479">Metal-binding</keyword>
<dbReference type="CDD" id="cd10719">
    <property type="entry name" value="DnaJ_zf"/>
    <property type="match status" value="1"/>
</dbReference>
<feature type="binding site" evidence="10">
    <location>
        <position position="212"/>
    </location>
    <ligand>
        <name>Zn(2+)</name>
        <dbReference type="ChEBI" id="CHEBI:29105"/>
        <label>1</label>
    </ligand>
</feature>
<evidence type="ECO:0000256" key="1">
    <source>
        <dbReference type="ARBA" id="ARBA00022705"/>
    </source>
</evidence>
<dbReference type="GO" id="GO:0031072">
    <property type="term" value="F:heat shock protein binding"/>
    <property type="evidence" value="ECO:0007669"/>
    <property type="project" value="InterPro"/>
</dbReference>
<dbReference type="FunFam" id="2.10.230.10:FF:000002">
    <property type="entry name" value="Molecular chaperone DnaJ"/>
    <property type="match status" value="1"/>
</dbReference>
<comment type="caution">
    <text evidence="15">The sequence shown here is derived from an EMBL/GenBank/DDBJ whole genome shotgun (WGS) entry which is preliminary data.</text>
</comment>
<name>A0A2A2TJU7_9CYAN</name>
<feature type="domain" description="CR-type" evidence="14">
    <location>
        <begin position="139"/>
        <end position="221"/>
    </location>
</feature>
<dbReference type="InterPro" id="IPR008971">
    <property type="entry name" value="HSP40/DnaJ_pept-bd"/>
</dbReference>
<feature type="region of interest" description="Disordered" evidence="12">
    <location>
        <begin position="103"/>
        <end position="122"/>
    </location>
</feature>
<dbReference type="GO" id="GO:0005524">
    <property type="term" value="F:ATP binding"/>
    <property type="evidence" value="ECO:0007669"/>
    <property type="project" value="InterPro"/>
</dbReference>
<evidence type="ECO:0000256" key="6">
    <source>
        <dbReference type="ARBA" id="ARBA00023016"/>
    </source>
</evidence>
<evidence type="ECO:0000259" key="14">
    <source>
        <dbReference type="PROSITE" id="PS51188"/>
    </source>
</evidence>
<dbReference type="PROSITE" id="PS51188">
    <property type="entry name" value="ZF_CR"/>
    <property type="match status" value="1"/>
</dbReference>
<dbReference type="InterPro" id="IPR036869">
    <property type="entry name" value="J_dom_sf"/>
</dbReference>
<dbReference type="Pfam" id="PF01556">
    <property type="entry name" value="DnaJ_C"/>
    <property type="match status" value="1"/>
</dbReference>
<feature type="binding site" evidence="10">
    <location>
        <position position="198"/>
    </location>
    <ligand>
        <name>Zn(2+)</name>
        <dbReference type="ChEBI" id="CHEBI:29105"/>
        <label>2</label>
    </ligand>
</feature>
<sequence>MARDYYETLGVARDADKDEIKSAYRRLARKYHPDVNKEPGAEERFKEINRAYEVLSEPEVRARYDRFGPDGVNAGAGAGYQDVGDMGGFADIFESIFSGFAGGGMGGPTQQQQRRRSGPVRGDDLQLDLKLDFREAVFGGEKQIRIAHLETCEVCSGTGAKPGTRPRTCSTCTGSGQVRRITRTPFGSFTQVSTCPTCNGTGMVIEDKCDACGGKGTNQVAKQLKITIPAGVYDGLRLRIPGEGDAGQRSGPSGDLYVQLTVNEDKEFQREDLNIRSTITISYLQAILGCRLQVNTVDGLEEMTILPGTQPYTVFPLENHGVPKLGNPVSRGDQLVTVLIDIPNPTKLTPEERKLLEELAKIRGERTGKGGLEGFLGNFFHQR</sequence>
<evidence type="ECO:0000313" key="16">
    <source>
        <dbReference type="Proteomes" id="UP000218238"/>
    </source>
</evidence>
<dbReference type="GO" id="GO:0051082">
    <property type="term" value="F:unfolded protein binding"/>
    <property type="evidence" value="ECO:0007669"/>
    <property type="project" value="UniProtKB-UniRule"/>
</dbReference>
<evidence type="ECO:0000256" key="11">
    <source>
        <dbReference type="PROSITE-ProRule" id="PRU00546"/>
    </source>
</evidence>
<dbReference type="SUPFAM" id="SSF57938">
    <property type="entry name" value="DnaJ/Hsp40 cysteine-rich domain"/>
    <property type="match status" value="1"/>
</dbReference>
<comment type="function">
    <text evidence="10">Participates actively in the response to hyperosmotic and heat shock by preventing the aggregation of stress-denatured proteins and by disaggregating proteins, also in an autonomous, DnaK-independent fashion. Unfolded proteins bind initially to DnaJ; upon interaction with the DnaJ-bound protein, DnaK hydrolyzes its bound ATP, resulting in the formation of a stable complex. GrpE releases ADP from DnaK; ATP binding to DnaK triggers the release of the substrate protein, thus completing the reaction cycle. Several rounds of ATP-dependent interactions between DnaJ, DnaK and GrpE are required for fully efficient folding. Also involved, together with DnaK and GrpE, in the DNA replication of plasmids through activation of initiation proteins.</text>
</comment>
<gene>
    <name evidence="10 15" type="primary">dnaJ</name>
    <name evidence="15" type="ORF">CK510_11430</name>
</gene>
<evidence type="ECO:0000256" key="9">
    <source>
        <dbReference type="ARBA" id="ARBA00067609"/>
    </source>
</evidence>
<feature type="binding site" evidence="10">
    <location>
        <position position="172"/>
    </location>
    <ligand>
        <name>Zn(2+)</name>
        <dbReference type="ChEBI" id="CHEBI:29105"/>
        <label>2</label>
    </ligand>
</feature>
<comment type="similarity">
    <text evidence="8 10">Belongs to the DnaJ family.</text>
</comment>
<feature type="repeat" description="CXXCXGXG motif" evidence="10">
    <location>
        <begin position="169"/>
        <end position="176"/>
    </location>
</feature>
<dbReference type="NCBIfam" id="TIGR02349">
    <property type="entry name" value="DnaJ_bact"/>
    <property type="match status" value="1"/>
</dbReference>
<dbReference type="GO" id="GO:0008270">
    <property type="term" value="F:zinc ion binding"/>
    <property type="evidence" value="ECO:0007669"/>
    <property type="project" value="UniProtKB-UniRule"/>
</dbReference>
<dbReference type="OrthoDB" id="9779889at2"/>
<keyword evidence="5 10" id="KW-0862">Zinc</keyword>
<evidence type="ECO:0000259" key="13">
    <source>
        <dbReference type="PROSITE" id="PS50076"/>
    </source>
</evidence>
<dbReference type="SUPFAM" id="SSF49493">
    <property type="entry name" value="HSP40/DnaJ peptide-binding domain"/>
    <property type="match status" value="2"/>
</dbReference>
<reference evidence="15 16" key="1">
    <citation type="submission" date="2017-08" db="EMBL/GenBank/DDBJ databases">
        <title>Draft genome sequence of filamentous cyanobacterium Calothrix elsteri CCALA 953.</title>
        <authorList>
            <person name="Gagunashvili A.N."/>
            <person name="Elster J."/>
            <person name="Andresson O.S."/>
        </authorList>
    </citation>
    <scope>NUCLEOTIDE SEQUENCE [LARGE SCALE GENOMIC DNA]</scope>
    <source>
        <strain evidence="15 16">CCALA 953</strain>
    </source>
</reference>
<accession>A0A2A2TJU7</accession>
<dbReference type="SUPFAM" id="SSF46565">
    <property type="entry name" value="Chaperone J-domain"/>
    <property type="match status" value="1"/>
</dbReference>
<keyword evidence="16" id="KW-1185">Reference proteome</keyword>
<dbReference type="PROSITE" id="PS50076">
    <property type="entry name" value="DNAJ_2"/>
    <property type="match status" value="1"/>
</dbReference>
<dbReference type="CDD" id="cd06257">
    <property type="entry name" value="DnaJ"/>
    <property type="match status" value="1"/>
</dbReference>
<keyword evidence="1 10" id="KW-0235">DNA replication</keyword>
<evidence type="ECO:0000256" key="5">
    <source>
        <dbReference type="ARBA" id="ARBA00022833"/>
    </source>
</evidence>
<evidence type="ECO:0000256" key="4">
    <source>
        <dbReference type="ARBA" id="ARBA00022771"/>
    </source>
</evidence>
<feature type="repeat" description="CXXCXGXG motif" evidence="10">
    <location>
        <begin position="209"/>
        <end position="216"/>
    </location>
</feature>
<comment type="subunit">
    <text evidence="10">Homodimer.</text>
</comment>
<evidence type="ECO:0000256" key="8">
    <source>
        <dbReference type="ARBA" id="ARBA00061004"/>
    </source>
</evidence>
<keyword evidence="7 10" id="KW-0143">Chaperone</keyword>
<dbReference type="AlphaFoldDB" id="A0A2A2TJU7"/>
<dbReference type="Gene3D" id="2.10.230.10">
    <property type="entry name" value="Heat shock protein DnaJ, cysteine-rich domain"/>
    <property type="match status" value="1"/>
</dbReference>
<evidence type="ECO:0000256" key="2">
    <source>
        <dbReference type="ARBA" id="ARBA00022723"/>
    </source>
</evidence>
<evidence type="ECO:0000256" key="10">
    <source>
        <dbReference type="HAMAP-Rule" id="MF_01152"/>
    </source>
</evidence>